<dbReference type="Gramene" id="PGSC0003DMT400087466">
    <property type="protein sequence ID" value="PGSC0003DMT400087466"/>
    <property type="gene ID" value="PGSC0003DMG400037037"/>
</dbReference>
<evidence type="ECO:0000313" key="2">
    <source>
        <dbReference type="Proteomes" id="UP000011115"/>
    </source>
</evidence>
<proteinExistence type="predicted"/>
<name>M1DDW7_SOLTU</name>
<evidence type="ECO:0008006" key="3">
    <source>
        <dbReference type="Google" id="ProtNLM"/>
    </source>
</evidence>
<dbReference type="InParanoid" id="M1DDW7"/>
<dbReference type="Proteomes" id="UP000011115">
    <property type="component" value="Unassembled WGS sequence"/>
</dbReference>
<reference evidence="1" key="2">
    <citation type="submission" date="2015-06" db="UniProtKB">
        <authorList>
            <consortium name="EnsemblPlants"/>
        </authorList>
    </citation>
    <scope>IDENTIFICATION</scope>
    <source>
        <strain evidence="1">DM1-3 516 R44</strain>
    </source>
</reference>
<dbReference type="HOGENOM" id="CLU_140033_0_0_1"/>
<accession>M1DDW7</accession>
<dbReference type="PaxDb" id="4113-PGSC0003DMT400087466"/>
<dbReference type="AlphaFoldDB" id="M1DDW7"/>
<protein>
    <recommendedName>
        <fullName evidence="3">Polyprotein protein</fullName>
    </recommendedName>
</protein>
<organism evidence="1 2">
    <name type="scientific">Solanum tuberosum</name>
    <name type="common">Potato</name>
    <dbReference type="NCBI Taxonomy" id="4113"/>
    <lineage>
        <taxon>Eukaryota</taxon>
        <taxon>Viridiplantae</taxon>
        <taxon>Streptophyta</taxon>
        <taxon>Embryophyta</taxon>
        <taxon>Tracheophyta</taxon>
        <taxon>Spermatophyta</taxon>
        <taxon>Magnoliopsida</taxon>
        <taxon>eudicotyledons</taxon>
        <taxon>Gunneridae</taxon>
        <taxon>Pentapetalae</taxon>
        <taxon>asterids</taxon>
        <taxon>lamiids</taxon>
        <taxon>Solanales</taxon>
        <taxon>Solanaceae</taxon>
        <taxon>Solanoideae</taxon>
        <taxon>Solaneae</taxon>
        <taxon>Solanum</taxon>
    </lineage>
</organism>
<sequence>MKADISTLRVDVDKIRSTYISMIWGYIPLHDGPKYVPGSVLSVKADQSSVGGTTIGSTANYVTYDDEEERVEDVDEEMDDEEIWKEKDEQHITLTLMELYDHEETMVHSTLDRSLKETSTTGTN</sequence>
<evidence type="ECO:0000313" key="1">
    <source>
        <dbReference type="EnsemblPlants" id="PGSC0003DMT400087466"/>
    </source>
</evidence>
<dbReference type="EnsemblPlants" id="PGSC0003DMT400087466">
    <property type="protein sequence ID" value="PGSC0003DMT400087466"/>
    <property type="gene ID" value="PGSC0003DMG400037037"/>
</dbReference>
<reference evidence="2" key="1">
    <citation type="journal article" date="2011" name="Nature">
        <title>Genome sequence and analysis of the tuber crop potato.</title>
        <authorList>
            <consortium name="The Potato Genome Sequencing Consortium"/>
        </authorList>
    </citation>
    <scope>NUCLEOTIDE SEQUENCE [LARGE SCALE GENOMIC DNA]</scope>
    <source>
        <strain evidence="2">cv. DM1-3 516 R44</strain>
    </source>
</reference>
<keyword evidence="2" id="KW-1185">Reference proteome</keyword>